<dbReference type="PROSITE" id="PS50110">
    <property type="entry name" value="RESPONSE_REGULATORY"/>
    <property type="match status" value="1"/>
</dbReference>
<dbReference type="AlphaFoldDB" id="A0A0U3BD62"/>
<protein>
    <submittedName>
        <fullName evidence="4">Chemotaxis protein</fullName>
    </submittedName>
</protein>
<evidence type="ECO:0000256" key="1">
    <source>
        <dbReference type="ARBA" id="ARBA00022553"/>
    </source>
</evidence>
<evidence type="ECO:0000313" key="4">
    <source>
        <dbReference type="EMBL" id="ALS99605.1"/>
    </source>
</evidence>
<proteinExistence type="predicted"/>
<evidence type="ECO:0000256" key="2">
    <source>
        <dbReference type="PROSITE-ProRule" id="PRU00169"/>
    </source>
</evidence>
<dbReference type="GO" id="GO:0000160">
    <property type="term" value="P:phosphorelay signal transduction system"/>
    <property type="evidence" value="ECO:0007669"/>
    <property type="project" value="InterPro"/>
</dbReference>
<dbReference type="InterPro" id="IPR050595">
    <property type="entry name" value="Bact_response_regulator"/>
</dbReference>
<dbReference type="RefSeq" id="WP_062482272.1">
    <property type="nucleotide sequence ID" value="NZ_CP013650.1"/>
</dbReference>
<dbReference type="PANTHER" id="PTHR44591:SF24">
    <property type="entry name" value="PROTEIN-GLUTAMATE METHYLESTERASE_PROTEIN-GLUTAMINE GLUTAMINASE 1"/>
    <property type="match status" value="1"/>
</dbReference>
<feature type="domain" description="Response regulatory" evidence="3">
    <location>
        <begin position="4"/>
        <end position="119"/>
    </location>
</feature>
<dbReference type="SUPFAM" id="SSF52172">
    <property type="entry name" value="CheY-like"/>
    <property type="match status" value="1"/>
</dbReference>
<organism evidence="4 5">
    <name type="scientific">Lacimicrobium alkaliphilum</name>
    <dbReference type="NCBI Taxonomy" id="1526571"/>
    <lineage>
        <taxon>Bacteria</taxon>
        <taxon>Pseudomonadati</taxon>
        <taxon>Pseudomonadota</taxon>
        <taxon>Gammaproteobacteria</taxon>
        <taxon>Alteromonadales</taxon>
        <taxon>Alteromonadaceae</taxon>
        <taxon>Lacimicrobium</taxon>
    </lineage>
</organism>
<dbReference type="Pfam" id="PF00072">
    <property type="entry name" value="Response_reg"/>
    <property type="match status" value="1"/>
</dbReference>
<gene>
    <name evidence="4" type="ORF">AT746_15955</name>
</gene>
<dbReference type="KEGG" id="lal:AT746_15955"/>
<dbReference type="STRING" id="1526571.AT746_15955"/>
<dbReference type="PANTHER" id="PTHR44591">
    <property type="entry name" value="STRESS RESPONSE REGULATOR PROTEIN 1"/>
    <property type="match status" value="1"/>
</dbReference>
<keyword evidence="5" id="KW-1185">Reference proteome</keyword>
<keyword evidence="1 2" id="KW-0597">Phosphoprotein</keyword>
<dbReference type="SMART" id="SM00448">
    <property type="entry name" value="REC"/>
    <property type="match status" value="1"/>
</dbReference>
<name>A0A0U3BD62_9ALTE</name>
<dbReference type="Gene3D" id="3.40.50.2300">
    <property type="match status" value="1"/>
</dbReference>
<feature type="modified residue" description="4-aspartylphosphate" evidence="2">
    <location>
        <position position="54"/>
    </location>
</feature>
<dbReference type="Proteomes" id="UP000068447">
    <property type="component" value="Chromosome"/>
</dbReference>
<evidence type="ECO:0000259" key="3">
    <source>
        <dbReference type="PROSITE" id="PS50110"/>
    </source>
</evidence>
<evidence type="ECO:0000313" key="5">
    <source>
        <dbReference type="Proteomes" id="UP000068447"/>
    </source>
</evidence>
<accession>A0A0U3BD62</accession>
<dbReference type="CDD" id="cd17593">
    <property type="entry name" value="REC_CheC-like"/>
    <property type="match status" value="1"/>
</dbReference>
<dbReference type="EMBL" id="CP013650">
    <property type="protein sequence ID" value="ALS99605.1"/>
    <property type="molecule type" value="Genomic_DNA"/>
</dbReference>
<reference evidence="4 5" key="1">
    <citation type="submission" date="2015-12" db="EMBL/GenBank/DDBJ databases">
        <title>Complete genome of Lacimicrobium alkaliphilum KCTC 32984.</title>
        <authorList>
            <person name="Kim S.-G."/>
            <person name="Lee Y.-J."/>
        </authorList>
    </citation>
    <scope>NUCLEOTIDE SEQUENCE [LARGE SCALE GENOMIC DNA]</scope>
    <source>
        <strain evidence="4 5">YelD216</strain>
    </source>
</reference>
<dbReference type="OrthoDB" id="281471at2"/>
<sequence length="134" mass="15027">MGFPILICDDSSLARKVANKALPDDWDTSVTFATNGVEAMAALREQHYGLLLLDLTMPEMDGIEVLEAIRHEKLEVFVVVISGDIQPQMRERVIQLGALEFIPKPVNGQHLKQILQDFGLYRCGEKVEENLSYA</sequence>
<dbReference type="InterPro" id="IPR011006">
    <property type="entry name" value="CheY-like_superfamily"/>
</dbReference>
<dbReference type="InterPro" id="IPR001789">
    <property type="entry name" value="Sig_transdc_resp-reg_receiver"/>
</dbReference>